<dbReference type="GO" id="GO:0046279">
    <property type="term" value="P:3,4-dihydroxybenzoate biosynthetic process"/>
    <property type="evidence" value="ECO:0007669"/>
    <property type="project" value="UniProtKB-ARBA"/>
</dbReference>
<dbReference type="Gene3D" id="3.20.20.70">
    <property type="entry name" value="Aldolase class I"/>
    <property type="match status" value="1"/>
</dbReference>
<keyword evidence="7" id="KW-1185">Reference proteome</keyword>
<dbReference type="HAMAP" id="MF_00214">
    <property type="entry name" value="AroD"/>
    <property type="match status" value="1"/>
</dbReference>
<feature type="binding site" evidence="5">
    <location>
        <begin position="49"/>
        <end position="51"/>
    </location>
    <ligand>
        <name>3-dehydroquinate</name>
        <dbReference type="ChEBI" id="CHEBI:32364"/>
    </ligand>
</feature>
<keyword evidence="2 5" id="KW-0057">Aromatic amino acid biosynthesis</keyword>
<evidence type="ECO:0000256" key="5">
    <source>
        <dbReference type="HAMAP-Rule" id="MF_00214"/>
    </source>
</evidence>
<reference evidence="6 7" key="1">
    <citation type="submission" date="2018-12" db="EMBL/GenBank/DDBJ databases">
        <title>Bacillus yapensis draft genome sequence.</title>
        <authorList>
            <person name="Yu L."/>
            <person name="Xu X."/>
            <person name="Tang X."/>
        </authorList>
    </citation>
    <scope>NUCLEOTIDE SEQUENCE [LARGE SCALE GENOMIC DNA]</scope>
    <source>
        <strain evidence="6 7">XXST-01</strain>
    </source>
</reference>
<gene>
    <name evidence="5 6" type="primary">aroD</name>
    <name evidence="6" type="ORF">EKG37_11795</name>
</gene>
<evidence type="ECO:0000256" key="3">
    <source>
        <dbReference type="ARBA" id="ARBA00023239"/>
    </source>
</evidence>
<dbReference type="GO" id="GO:0008652">
    <property type="term" value="P:amino acid biosynthetic process"/>
    <property type="evidence" value="ECO:0007669"/>
    <property type="project" value="UniProtKB-KW"/>
</dbReference>
<comment type="function">
    <text evidence="5">Involved in the third step of the chorismate pathway, which leads to the biosynthesis of aromatic amino acids. Catalyzes the cis-dehydration of 3-dehydroquinate (DHQ) and introduces the first double bond of the aromatic ring to yield 3-dehydroshikimate.</text>
</comment>
<keyword evidence="4 5" id="KW-0704">Schiff base</keyword>
<feature type="active site" description="Schiff-base intermediate with substrate" evidence="5">
    <location>
        <position position="174"/>
    </location>
</feature>
<dbReference type="AlphaFoldDB" id="A0A3S0IA88"/>
<dbReference type="UniPathway" id="UPA00053">
    <property type="reaction ID" value="UER00086"/>
</dbReference>
<evidence type="ECO:0000313" key="7">
    <source>
        <dbReference type="Proteomes" id="UP000271374"/>
    </source>
</evidence>
<feature type="binding site" evidence="5">
    <location>
        <position position="216"/>
    </location>
    <ligand>
        <name>3-dehydroquinate</name>
        <dbReference type="ChEBI" id="CHEBI:32364"/>
    </ligand>
</feature>
<dbReference type="GO" id="GO:0009423">
    <property type="term" value="P:chorismate biosynthetic process"/>
    <property type="evidence" value="ECO:0007669"/>
    <property type="project" value="UniProtKB-UniRule"/>
</dbReference>
<dbReference type="CDD" id="cd00502">
    <property type="entry name" value="DHQase_I"/>
    <property type="match status" value="1"/>
</dbReference>
<dbReference type="FunFam" id="3.20.20.70:FF:000047">
    <property type="entry name" value="3-dehydroquinate dehydratase"/>
    <property type="match status" value="1"/>
</dbReference>
<accession>A0A3S0IA88</accession>
<sequence>MRGAVKLRFSDKFKQSNRPFLCTPIIGKSKEELIDEIASVSIKNPDIIEWRVDYFQDIHDFEKVVEVAQTLKEVSKDIPLLLTLRSVAEGGNPTSLSSLKVVELLIHICKTSFIDLIDYEINNPDEDIRQIKEAALEHGKFLILSFHDYSKTPSNEELLNIFKRAQSLGADVAKIAVMPNDHGDVIRLLDVTNQAKDVLQIPVATMSLNSLGAISRMFGWVFGSRLIYTVGTNRSAPGQIPIEEMQELIKTIGTYQE</sequence>
<evidence type="ECO:0000313" key="6">
    <source>
        <dbReference type="EMBL" id="RTR30981.1"/>
    </source>
</evidence>
<dbReference type="Pfam" id="PF01487">
    <property type="entry name" value="DHquinase_I"/>
    <property type="match status" value="1"/>
</dbReference>
<dbReference type="GO" id="GO:0009073">
    <property type="term" value="P:aromatic amino acid family biosynthetic process"/>
    <property type="evidence" value="ECO:0007669"/>
    <property type="project" value="UniProtKB-KW"/>
</dbReference>
<evidence type="ECO:0000256" key="2">
    <source>
        <dbReference type="ARBA" id="ARBA00023141"/>
    </source>
</evidence>
<protein>
    <recommendedName>
        <fullName evidence="5">3-dehydroquinate dehydratase</fullName>
        <shortName evidence="5">3-dehydroquinase</shortName>
        <ecNumber evidence="5">4.2.1.10</ecNumber>
    </recommendedName>
    <alternativeName>
        <fullName evidence="5">Type I DHQase</fullName>
    </alternativeName>
    <alternativeName>
        <fullName evidence="5">Type I dehydroquinase</fullName>
        <shortName evidence="5">DHQ1</shortName>
    </alternativeName>
</protein>
<dbReference type="EMBL" id="RXNT01000009">
    <property type="protein sequence ID" value="RTR30981.1"/>
    <property type="molecule type" value="Genomic_DNA"/>
</dbReference>
<comment type="pathway">
    <text evidence="5">Metabolic intermediate biosynthesis; chorismate biosynthesis; chorismate from D-erythrose 4-phosphate and phosphoenolpyruvate: step 3/7.</text>
</comment>
<comment type="caution">
    <text evidence="5">Lacks conserved residue(s) required for the propagation of feature annotation.</text>
</comment>
<evidence type="ECO:0000256" key="1">
    <source>
        <dbReference type="ARBA" id="ARBA00001864"/>
    </source>
</evidence>
<proteinExistence type="inferred from homology"/>
<feature type="binding site" evidence="5">
    <location>
        <position position="239"/>
    </location>
    <ligand>
        <name>3-dehydroquinate</name>
        <dbReference type="ChEBI" id="CHEBI:32364"/>
    </ligand>
</feature>
<feature type="active site" description="Proton donor/acceptor" evidence="5">
    <location>
        <position position="147"/>
    </location>
</feature>
<organism evidence="6 7">
    <name type="scientific">Bacillus yapensis</name>
    <dbReference type="NCBI Taxonomy" id="2492960"/>
    <lineage>
        <taxon>Bacteria</taxon>
        <taxon>Bacillati</taxon>
        <taxon>Bacillota</taxon>
        <taxon>Bacilli</taxon>
        <taxon>Bacillales</taxon>
        <taxon>Bacillaceae</taxon>
        <taxon>Bacillus</taxon>
    </lineage>
</organism>
<dbReference type="InterPro" id="IPR013785">
    <property type="entry name" value="Aldolase_TIM"/>
</dbReference>
<dbReference type="Proteomes" id="UP000271374">
    <property type="component" value="Unassembled WGS sequence"/>
</dbReference>
<comment type="similarity">
    <text evidence="5">Belongs to the type-I 3-dehydroquinase family.</text>
</comment>
<dbReference type="NCBIfam" id="TIGR01093">
    <property type="entry name" value="aroD"/>
    <property type="match status" value="1"/>
</dbReference>
<evidence type="ECO:0000256" key="4">
    <source>
        <dbReference type="ARBA" id="ARBA00023270"/>
    </source>
</evidence>
<dbReference type="GO" id="GO:0003855">
    <property type="term" value="F:3-dehydroquinate dehydratase activity"/>
    <property type="evidence" value="ECO:0007669"/>
    <property type="project" value="UniProtKB-UniRule"/>
</dbReference>
<comment type="subunit">
    <text evidence="5">Homodimer.</text>
</comment>
<dbReference type="PANTHER" id="PTHR43699:SF1">
    <property type="entry name" value="3-DEHYDROQUINATE DEHYDRATASE"/>
    <property type="match status" value="1"/>
</dbReference>
<comment type="caution">
    <text evidence="6">The sequence shown here is derived from an EMBL/GenBank/DDBJ whole genome shotgun (WGS) entry which is preliminary data.</text>
</comment>
<comment type="catalytic activity">
    <reaction evidence="1 5">
        <text>3-dehydroquinate = 3-dehydroshikimate + H2O</text>
        <dbReference type="Rhea" id="RHEA:21096"/>
        <dbReference type="ChEBI" id="CHEBI:15377"/>
        <dbReference type="ChEBI" id="CHEBI:16630"/>
        <dbReference type="ChEBI" id="CHEBI:32364"/>
        <dbReference type="EC" id="4.2.1.10"/>
    </reaction>
</comment>
<name>A0A3S0IA88_9BACI</name>
<dbReference type="InterPro" id="IPR001381">
    <property type="entry name" value="DHquinase_I"/>
</dbReference>
<feature type="binding site" evidence="5">
    <location>
        <position position="235"/>
    </location>
    <ligand>
        <name>3-dehydroquinate</name>
        <dbReference type="ChEBI" id="CHEBI:32364"/>
    </ligand>
</feature>
<dbReference type="OrthoDB" id="9813659at2"/>
<dbReference type="InterPro" id="IPR050146">
    <property type="entry name" value="Type-I_3-dehydroquinase"/>
</dbReference>
<dbReference type="SUPFAM" id="SSF51569">
    <property type="entry name" value="Aldolase"/>
    <property type="match status" value="1"/>
</dbReference>
<feature type="binding site" evidence="5">
    <location>
        <position position="85"/>
    </location>
    <ligand>
        <name>3-dehydroquinate</name>
        <dbReference type="ChEBI" id="CHEBI:32364"/>
    </ligand>
</feature>
<dbReference type="PANTHER" id="PTHR43699">
    <property type="entry name" value="3-DEHYDROQUINATE DEHYDRATASE"/>
    <property type="match status" value="1"/>
</dbReference>
<dbReference type="EC" id="4.2.1.10" evidence="5"/>
<keyword evidence="5" id="KW-0028">Amino-acid biosynthesis</keyword>
<keyword evidence="3 5" id="KW-0456">Lyase</keyword>